<sequence>MQHFDNSWELLDDHDFILGLFQSDGNQFLSLFPSCTTALCGRCHQLDVSKDDFIFKDTVFCLKITAQCSQDDRIIAKNMDVIVRKIESGLKISSARTDLRTPTLSLCRDFGTNMEPHNIKVGLPRLPAPGSPTCFDLIRRWLVTCDEQHSGCRSHSPPELKRLPTRLIDVDSAQSPDSIRLHEVSPEDREQPERFKYIALSHRWGDKQAHKHFPTTTDNVDRRRKEMPVDTLPRTFRDAVNVTRRLGVRYLWIDSICIVQEGHLRDFETEAKHMETVLHLAYVVIAASRTTGTSGGFLGSRPERKFVILPTESEHSMFVCENIDNFQQEIVEGEMNKRGWVLQERALAQRTIYFGGVQTYWECGEGVRCETLTKMKNNKEEFLGDPNFPEVALNSTKGGRIRLIESLYKQYSTLEFTRDYDRPLAIAGLEQRLIRAFNTKGGYGVFQLYLGRTLLWKRGPSTTLRKIDFPPEQKFQVPSWSWMAYSGAIDFVDAPFDEVDWSENLEFPWESASQWTSSTGDPSSSNVLHTIAWDFDEGKGGSELTYDHGAPPTGSVMKCVIVGKEKWKGSVVKHQQRHFVLVVTPRAAARKPDEYVRIGADVDAESTFVFFRYVLQGAQPNMFEVNQQGAVRLDRKPRVRRGWRSHRDRYRFEIEG</sequence>
<dbReference type="OrthoDB" id="4062651at2759"/>
<gene>
    <name evidence="2" type="ORF">FALBO_10387</name>
</gene>
<dbReference type="Proteomes" id="UP000554235">
    <property type="component" value="Unassembled WGS sequence"/>
</dbReference>
<keyword evidence="3" id="KW-1185">Reference proteome</keyword>
<dbReference type="AlphaFoldDB" id="A0A8H4L483"/>
<proteinExistence type="predicted"/>
<reference evidence="2 3" key="1">
    <citation type="submission" date="2020-01" db="EMBL/GenBank/DDBJ databases">
        <title>Identification and distribution of gene clusters putatively required for synthesis of sphingolipid metabolism inhibitors in phylogenetically diverse species of the filamentous fungus Fusarium.</title>
        <authorList>
            <person name="Kim H.-S."/>
            <person name="Busman M."/>
            <person name="Brown D.W."/>
            <person name="Divon H."/>
            <person name="Uhlig S."/>
            <person name="Proctor R.H."/>
        </authorList>
    </citation>
    <scope>NUCLEOTIDE SEQUENCE [LARGE SCALE GENOMIC DNA]</scope>
    <source>
        <strain evidence="2 3">NRRL 20459</strain>
    </source>
</reference>
<name>A0A8H4L483_9HYPO</name>
<feature type="non-terminal residue" evidence="2">
    <location>
        <position position="1"/>
    </location>
</feature>
<organism evidence="2 3">
    <name type="scientific">Fusarium albosuccineum</name>
    <dbReference type="NCBI Taxonomy" id="1237068"/>
    <lineage>
        <taxon>Eukaryota</taxon>
        <taxon>Fungi</taxon>
        <taxon>Dikarya</taxon>
        <taxon>Ascomycota</taxon>
        <taxon>Pezizomycotina</taxon>
        <taxon>Sordariomycetes</taxon>
        <taxon>Hypocreomycetidae</taxon>
        <taxon>Hypocreales</taxon>
        <taxon>Nectriaceae</taxon>
        <taxon>Fusarium</taxon>
        <taxon>Fusarium decemcellulare species complex</taxon>
    </lineage>
</organism>
<accession>A0A8H4L483</accession>
<evidence type="ECO:0000313" key="3">
    <source>
        <dbReference type="Proteomes" id="UP000554235"/>
    </source>
</evidence>
<evidence type="ECO:0000259" key="1">
    <source>
        <dbReference type="Pfam" id="PF06985"/>
    </source>
</evidence>
<comment type="caution">
    <text evidence="2">The sequence shown here is derived from an EMBL/GenBank/DDBJ whole genome shotgun (WGS) entry which is preliminary data.</text>
</comment>
<dbReference type="InterPro" id="IPR010730">
    <property type="entry name" value="HET"/>
</dbReference>
<feature type="domain" description="Heterokaryon incompatibility" evidence="1">
    <location>
        <begin position="197"/>
        <end position="344"/>
    </location>
</feature>
<dbReference type="Pfam" id="PF06985">
    <property type="entry name" value="HET"/>
    <property type="match status" value="1"/>
</dbReference>
<dbReference type="PANTHER" id="PTHR33112">
    <property type="entry name" value="DOMAIN PROTEIN, PUTATIVE-RELATED"/>
    <property type="match status" value="1"/>
</dbReference>
<evidence type="ECO:0000313" key="2">
    <source>
        <dbReference type="EMBL" id="KAF4462790.1"/>
    </source>
</evidence>
<dbReference type="EMBL" id="JAADYS010001479">
    <property type="protein sequence ID" value="KAF4462790.1"/>
    <property type="molecule type" value="Genomic_DNA"/>
</dbReference>
<protein>
    <submittedName>
        <fullName evidence="2">TOL</fullName>
    </submittedName>
</protein>
<dbReference type="PANTHER" id="PTHR33112:SF10">
    <property type="entry name" value="TOL"/>
    <property type="match status" value="1"/>
</dbReference>